<name>A0ACA9RW25_9GLOM</name>
<evidence type="ECO:0000313" key="1">
    <source>
        <dbReference type="EMBL" id="CAG8811871.1"/>
    </source>
</evidence>
<dbReference type="EMBL" id="CAJVQC010072926">
    <property type="protein sequence ID" value="CAG8811871.1"/>
    <property type="molecule type" value="Genomic_DNA"/>
</dbReference>
<protein>
    <submittedName>
        <fullName evidence="1">33138_t:CDS:1</fullName>
    </submittedName>
</protein>
<gene>
    <name evidence="1" type="ORF">RPERSI_LOCUS23407</name>
</gene>
<organism evidence="1 2">
    <name type="scientific">Racocetra persica</name>
    <dbReference type="NCBI Taxonomy" id="160502"/>
    <lineage>
        <taxon>Eukaryota</taxon>
        <taxon>Fungi</taxon>
        <taxon>Fungi incertae sedis</taxon>
        <taxon>Mucoromycota</taxon>
        <taxon>Glomeromycotina</taxon>
        <taxon>Glomeromycetes</taxon>
        <taxon>Diversisporales</taxon>
        <taxon>Gigasporaceae</taxon>
        <taxon>Racocetra</taxon>
    </lineage>
</organism>
<reference evidence="1" key="1">
    <citation type="submission" date="2021-06" db="EMBL/GenBank/DDBJ databases">
        <authorList>
            <person name="Kallberg Y."/>
            <person name="Tangrot J."/>
            <person name="Rosling A."/>
        </authorList>
    </citation>
    <scope>NUCLEOTIDE SEQUENCE</scope>
    <source>
        <strain evidence="1">MA461A</strain>
    </source>
</reference>
<proteinExistence type="predicted"/>
<accession>A0ACA9RW25</accession>
<feature type="non-terminal residue" evidence="1">
    <location>
        <position position="1"/>
    </location>
</feature>
<dbReference type="Proteomes" id="UP000789920">
    <property type="component" value="Unassembled WGS sequence"/>
</dbReference>
<sequence length="80" mass="8693">VSSVTFALKNIESVVVALGSSMQIALGMTPILILIGFIINQTLTLFFETFETCVLVVSVLIVNYLIQDGESNWLEGAMLL</sequence>
<keyword evidence="2" id="KW-1185">Reference proteome</keyword>
<comment type="caution">
    <text evidence="1">The sequence shown here is derived from an EMBL/GenBank/DDBJ whole genome shotgun (WGS) entry which is preliminary data.</text>
</comment>
<feature type="non-terminal residue" evidence="1">
    <location>
        <position position="80"/>
    </location>
</feature>
<evidence type="ECO:0000313" key="2">
    <source>
        <dbReference type="Proteomes" id="UP000789920"/>
    </source>
</evidence>